<keyword evidence="2" id="KW-0732">Signal</keyword>
<feature type="compositionally biased region" description="Pro residues" evidence="1">
    <location>
        <begin position="417"/>
        <end position="433"/>
    </location>
</feature>
<dbReference type="EMBL" id="VJWA01000001">
    <property type="protein sequence ID" value="TRW17601.1"/>
    <property type="molecule type" value="Genomic_DNA"/>
</dbReference>
<feature type="chain" id="PRO_5022002450" evidence="2">
    <location>
        <begin position="19"/>
        <end position="470"/>
    </location>
</feature>
<accession>A0A552UHD6</accession>
<protein>
    <submittedName>
        <fullName evidence="3">Heavy-metal-associated domain-containing protein</fullName>
    </submittedName>
</protein>
<organism evidence="3 4">
    <name type="scientific">Glacieibacterium frigidum</name>
    <dbReference type="NCBI Taxonomy" id="2593303"/>
    <lineage>
        <taxon>Bacteria</taxon>
        <taxon>Pseudomonadati</taxon>
        <taxon>Pseudomonadota</taxon>
        <taxon>Alphaproteobacteria</taxon>
        <taxon>Sphingomonadales</taxon>
        <taxon>Sphingosinicellaceae</taxon>
        <taxon>Glacieibacterium</taxon>
    </lineage>
</organism>
<gene>
    <name evidence="3" type="ORF">FMM06_05475</name>
</gene>
<dbReference type="Proteomes" id="UP000317894">
    <property type="component" value="Unassembled WGS sequence"/>
</dbReference>
<evidence type="ECO:0000256" key="1">
    <source>
        <dbReference type="SAM" id="MobiDB-lite"/>
    </source>
</evidence>
<keyword evidence="4" id="KW-1185">Reference proteome</keyword>
<evidence type="ECO:0000313" key="4">
    <source>
        <dbReference type="Proteomes" id="UP000317894"/>
    </source>
</evidence>
<feature type="region of interest" description="Disordered" evidence="1">
    <location>
        <begin position="406"/>
        <end position="470"/>
    </location>
</feature>
<dbReference type="AlphaFoldDB" id="A0A552UHD6"/>
<evidence type="ECO:0000313" key="3">
    <source>
        <dbReference type="EMBL" id="TRW17601.1"/>
    </source>
</evidence>
<evidence type="ECO:0000256" key="2">
    <source>
        <dbReference type="SAM" id="SignalP"/>
    </source>
</evidence>
<feature type="compositionally biased region" description="Basic and acidic residues" evidence="1">
    <location>
        <begin position="434"/>
        <end position="450"/>
    </location>
</feature>
<comment type="caution">
    <text evidence="3">The sequence shown here is derived from an EMBL/GenBank/DDBJ whole genome shotgun (WGS) entry which is preliminary data.</text>
</comment>
<feature type="signal peptide" evidence="2">
    <location>
        <begin position="1"/>
        <end position="18"/>
    </location>
</feature>
<dbReference type="OrthoDB" id="7420165at2"/>
<proteinExistence type="predicted"/>
<dbReference type="RefSeq" id="WP_143555146.1">
    <property type="nucleotide sequence ID" value="NZ_VJWA01000001.1"/>
</dbReference>
<sequence>MIRLFLLILALVAVPLRAQETGGGGAAYVIGGIPVDTAARNTYEARLAAYAIARRKAWPMLWNRLTGMAENSAPRLGDGALQAMVAGIEVEGERFSTTRYIARLGVVFDRARASAYFEGTAGSLHSGPMLLLPIFTDGGTRTLYQTKTPWIAAWARFSEGLSPIDYVLASGSAGDNVLLTAYQTQRGERSLWRNILNRFGSIDVLIAEVRLVRSFPGGPVSAEFIARHGPDATELGRLSLRSTTDGLDAMLDQGVRAIDNIYAQALREGRLVSEPDLTAELEPIISLAPDIAGPAFAGGATIEADIVTPDGKAYAEIEALLRSVPGVSGVTLTSVSLGGTSRVAIRYTDTPEMLRYQLDQKGLRLADTATGVLLRRRVTGDVPVPAPVVIPPPIAVPGAPVPAGAPATPPAGSLPAEAPPATVPQAPVVPPPGDRPRERERERDRRERPPPRPAAPEAGPIDLLDGTQPR</sequence>
<reference evidence="3 4" key="1">
    <citation type="submission" date="2019-07" db="EMBL/GenBank/DDBJ databases">
        <title>Novel species isolated from glacier.</title>
        <authorList>
            <person name="Liu Q."/>
            <person name="Xin Y.-H."/>
        </authorList>
    </citation>
    <scope>NUCLEOTIDE SEQUENCE [LARGE SCALE GENOMIC DNA]</scope>
    <source>
        <strain evidence="3 4">LB1R16</strain>
    </source>
</reference>
<name>A0A552UHD6_9SPHN</name>